<dbReference type="GO" id="GO:0022857">
    <property type="term" value="F:transmembrane transporter activity"/>
    <property type="evidence" value="ECO:0007669"/>
    <property type="project" value="TreeGrafter"/>
</dbReference>
<evidence type="ECO:0000256" key="6">
    <source>
        <dbReference type="ARBA" id="ARBA00022792"/>
    </source>
</evidence>
<accession>A0A1L9TJK1</accession>
<dbReference type="PRINTS" id="PR00926">
    <property type="entry name" value="MITOCARRIER"/>
</dbReference>
<keyword evidence="4 10" id="KW-0812">Transmembrane</keyword>
<evidence type="ECO:0000256" key="1">
    <source>
        <dbReference type="ARBA" id="ARBA00004448"/>
    </source>
</evidence>
<evidence type="ECO:0000256" key="10">
    <source>
        <dbReference type="PROSITE-ProRule" id="PRU00282"/>
    </source>
</evidence>
<dbReference type="FunFam" id="1.50.40.10:FF:000184">
    <property type="entry name" value="Mitochondrial carrier protein, putative (AFU_orthologue AFUA_6G12900)"/>
    <property type="match status" value="1"/>
</dbReference>
<keyword evidence="5" id="KW-0677">Repeat</keyword>
<dbReference type="VEuPathDB" id="FungiDB:ASPSYDRAFT_43978"/>
<feature type="repeat" description="Solcar" evidence="10">
    <location>
        <begin position="1"/>
        <end position="81"/>
    </location>
</feature>
<dbReference type="Pfam" id="PF00153">
    <property type="entry name" value="Mito_carr"/>
    <property type="match status" value="3"/>
</dbReference>
<feature type="repeat" description="Solcar" evidence="10">
    <location>
        <begin position="95"/>
        <end position="179"/>
    </location>
</feature>
<dbReference type="InterPro" id="IPR023395">
    <property type="entry name" value="MCP_dom_sf"/>
</dbReference>
<evidence type="ECO:0000256" key="4">
    <source>
        <dbReference type="ARBA" id="ARBA00022692"/>
    </source>
</evidence>
<dbReference type="PROSITE" id="PS50920">
    <property type="entry name" value="SOLCAR"/>
    <property type="match status" value="3"/>
</dbReference>
<dbReference type="RefSeq" id="XP_040703401.1">
    <property type="nucleotide sequence ID" value="XM_040846762.1"/>
</dbReference>
<dbReference type="GO" id="GO:0005743">
    <property type="term" value="C:mitochondrial inner membrane"/>
    <property type="evidence" value="ECO:0007669"/>
    <property type="project" value="UniProtKB-SubCell"/>
</dbReference>
<proteinExistence type="inferred from homology"/>
<dbReference type="GeneID" id="63762835"/>
<dbReference type="AlphaFoldDB" id="A0A1L9TJK1"/>
<evidence type="ECO:0000256" key="8">
    <source>
        <dbReference type="ARBA" id="ARBA00023128"/>
    </source>
</evidence>
<dbReference type="OrthoDB" id="193856at2759"/>
<dbReference type="InterPro" id="IPR050567">
    <property type="entry name" value="Mitochondrial_Carrier"/>
</dbReference>
<evidence type="ECO:0000256" key="2">
    <source>
        <dbReference type="ARBA" id="ARBA00006375"/>
    </source>
</evidence>
<comment type="subcellular location">
    <subcellularLocation>
        <location evidence="1">Mitochondrion inner membrane</location>
        <topology evidence="1">Multi-pass membrane protein</topology>
    </subcellularLocation>
</comment>
<sequence length="291" mass="31564">MSSDFWAGYISGAIGIIIGNPLDLIKVRLQASSSANGSVEPRQLTRFESTSSLVRGAAAPILGYGALNALLFVSYNRSLMLLDDSISDPTNPQNCALYKLWLAGALGGAASWTVSSPTEFIKCRAQLDARPEVSSWSVAKDIIRSRGWKGLYFAGGITCARDSIGYGFYFWSYEYCKRLMASPGDEGPNSSALKVLLCGGLAGIITWASVFPLDVIKTRMQANTIEAYAEGRPLLEPQTNKRKPGAFKLAREVYRIEGLKAFYRGLGVCSLRAFIVNAAQVCISLPSWVDC</sequence>
<evidence type="ECO:0000256" key="3">
    <source>
        <dbReference type="ARBA" id="ARBA00022448"/>
    </source>
</evidence>
<protein>
    <submittedName>
        <fullName evidence="13">Uncharacterized protein</fullName>
    </submittedName>
</protein>
<dbReference type="PANTHER" id="PTHR45624">
    <property type="entry name" value="MITOCHONDRIAL BASIC AMINO ACIDS TRANSPORTER-RELATED"/>
    <property type="match status" value="1"/>
</dbReference>
<dbReference type="InterPro" id="IPR002067">
    <property type="entry name" value="MCP"/>
</dbReference>
<dbReference type="Proteomes" id="UP000184356">
    <property type="component" value="Unassembled WGS sequence"/>
</dbReference>
<dbReference type="SUPFAM" id="SSF103506">
    <property type="entry name" value="Mitochondrial carrier"/>
    <property type="match status" value="1"/>
</dbReference>
<dbReference type="Gene3D" id="1.50.40.10">
    <property type="entry name" value="Mitochondrial carrier domain"/>
    <property type="match status" value="1"/>
</dbReference>
<reference evidence="14" key="1">
    <citation type="journal article" date="2017" name="Genome Biol.">
        <title>Comparative genomics reveals high biological diversity and specific adaptations in the industrially and medically important fungal genus Aspergillus.</title>
        <authorList>
            <person name="de Vries R.P."/>
            <person name="Riley R."/>
            <person name="Wiebenga A."/>
            <person name="Aguilar-Osorio G."/>
            <person name="Amillis S."/>
            <person name="Uchima C.A."/>
            <person name="Anderluh G."/>
            <person name="Asadollahi M."/>
            <person name="Askin M."/>
            <person name="Barry K."/>
            <person name="Battaglia E."/>
            <person name="Bayram O."/>
            <person name="Benocci T."/>
            <person name="Braus-Stromeyer S.A."/>
            <person name="Caldana C."/>
            <person name="Canovas D."/>
            <person name="Cerqueira G.C."/>
            <person name="Chen F."/>
            <person name="Chen W."/>
            <person name="Choi C."/>
            <person name="Clum A."/>
            <person name="Dos Santos R.A."/>
            <person name="Damasio A.R."/>
            <person name="Diallinas G."/>
            <person name="Emri T."/>
            <person name="Fekete E."/>
            <person name="Flipphi M."/>
            <person name="Freyberg S."/>
            <person name="Gallo A."/>
            <person name="Gournas C."/>
            <person name="Habgood R."/>
            <person name="Hainaut M."/>
            <person name="Harispe M.L."/>
            <person name="Henrissat B."/>
            <person name="Hilden K.S."/>
            <person name="Hope R."/>
            <person name="Hossain A."/>
            <person name="Karabika E."/>
            <person name="Karaffa L."/>
            <person name="Karanyi Z."/>
            <person name="Krasevec N."/>
            <person name="Kuo A."/>
            <person name="Kusch H."/>
            <person name="LaButti K."/>
            <person name="Lagendijk E.L."/>
            <person name="Lapidus A."/>
            <person name="Levasseur A."/>
            <person name="Lindquist E."/>
            <person name="Lipzen A."/>
            <person name="Logrieco A.F."/>
            <person name="MacCabe A."/>
            <person name="Maekelae M.R."/>
            <person name="Malavazi I."/>
            <person name="Melin P."/>
            <person name="Meyer V."/>
            <person name="Mielnichuk N."/>
            <person name="Miskei M."/>
            <person name="Molnar A.P."/>
            <person name="Mule G."/>
            <person name="Ngan C.Y."/>
            <person name="Orejas M."/>
            <person name="Orosz E."/>
            <person name="Ouedraogo J.P."/>
            <person name="Overkamp K.M."/>
            <person name="Park H.-S."/>
            <person name="Perrone G."/>
            <person name="Piumi F."/>
            <person name="Punt P.J."/>
            <person name="Ram A.F."/>
            <person name="Ramon A."/>
            <person name="Rauscher S."/>
            <person name="Record E."/>
            <person name="Riano-Pachon D.M."/>
            <person name="Robert V."/>
            <person name="Roehrig J."/>
            <person name="Ruller R."/>
            <person name="Salamov A."/>
            <person name="Salih N.S."/>
            <person name="Samson R.A."/>
            <person name="Sandor E."/>
            <person name="Sanguinetti M."/>
            <person name="Schuetze T."/>
            <person name="Sepcic K."/>
            <person name="Shelest E."/>
            <person name="Sherlock G."/>
            <person name="Sophianopoulou V."/>
            <person name="Squina F.M."/>
            <person name="Sun H."/>
            <person name="Susca A."/>
            <person name="Todd R.B."/>
            <person name="Tsang A."/>
            <person name="Unkles S.E."/>
            <person name="van de Wiele N."/>
            <person name="van Rossen-Uffink D."/>
            <person name="Oliveira J.V."/>
            <person name="Vesth T.C."/>
            <person name="Visser J."/>
            <person name="Yu J.-H."/>
            <person name="Zhou M."/>
            <person name="Andersen M.R."/>
            <person name="Archer D.B."/>
            <person name="Baker S.E."/>
            <person name="Benoit I."/>
            <person name="Brakhage A.A."/>
            <person name="Braus G.H."/>
            <person name="Fischer R."/>
            <person name="Frisvad J.C."/>
            <person name="Goldman G.H."/>
            <person name="Houbraken J."/>
            <person name="Oakley B."/>
            <person name="Pocsi I."/>
            <person name="Scazzocchio C."/>
            <person name="Seiboth B."/>
            <person name="vanKuyk P.A."/>
            <person name="Wortman J."/>
            <person name="Dyer P.S."/>
            <person name="Grigoriev I.V."/>
        </authorList>
    </citation>
    <scope>NUCLEOTIDE SEQUENCE [LARGE SCALE GENOMIC DNA]</scope>
    <source>
        <strain evidence="14">CBS 593.65</strain>
    </source>
</reference>
<feature type="transmembrane region" description="Helical" evidence="12">
    <location>
        <begin position="6"/>
        <end position="25"/>
    </location>
</feature>
<evidence type="ECO:0000256" key="5">
    <source>
        <dbReference type="ARBA" id="ARBA00022737"/>
    </source>
</evidence>
<dbReference type="InterPro" id="IPR018108">
    <property type="entry name" value="MCP_transmembrane"/>
</dbReference>
<evidence type="ECO:0000256" key="9">
    <source>
        <dbReference type="ARBA" id="ARBA00023136"/>
    </source>
</evidence>
<evidence type="ECO:0000256" key="7">
    <source>
        <dbReference type="ARBA" id="ARBA00022989"/>
    </source>
</evidence>
<dbReference type="PANTHER" id="PTHR45624:SF10">
    <property type="entry name" value="SLC (SOLUTE CARRIER) HOMOLOG"/>
    <property type="match status" value="1"/>
</dbReference>
<feature type="repeat" description="Solcar" evidence="10">
    <location>
        <begin position="190"/>
        <end position="290"/>
    </location>
</feature>
<evidence type="ECO:0000256" key="11">
    <source>
        <dbReference type="RuleBase" id="RU000488"/>
    </source>
</evidence>
<organism evidence="13 14">
    <name type="scientific">Aspergillus sydowii CBS 593.65</name>
    <dbReference type="NCBI Taxonomy" id="1036612"/>
    <lineage>
        <taxon>Eukaryota</taxon>
        <taxon>Fungi</taxon>
        <taxon>Dikarya</taxon>
        <taxon>Ascomycota</taxon>
        <taxon>Pezizomycotina</taxon>
        <taxon>Eurotiomycetes</taxon>
        <taxon>Eurotiomycetidae</taxon>
        <taxon>Eurotiales</taxon>
        <taxon>Aspergillaceae</taxon>
        <taxon>Aspergillus</taxon>
        <taxon>Aspergillus subgen. Nidulantes</taxon>
    </lineage>
</organism>
<evidence type="ECO:0000313" key="13">
    <source>
        <dbReference type="EMBL" id="OJJ59595.1"/>
    </source>
</evidence>
<feature type="transmembrane region" description="Helical" evidence="12">
    <location>
        <begin position="52"/>
        <end position="76"/>
    </location>
</feature>
<dbReference type="EMBL" id="KV878585">
    <property type="protein sequence ID" value="OJJ59595.1"/>
    <property type="molecule type" value="Genomic_DNA"/>
</dbReference>
<feature type="transmembrane region" description="Helical" evidence="12">
    <location>
        <begin position="191"/>
        <end position="211"/>
    </location>
</feature>
<keyword evidence="6" id="KW-0999">Mitochondrion inner membrane</keyword>
<gene>
    <name evidence="13" type="ORF">ASPSYDRAFT_43978</name>
</gene>
<keyword evidence="9 10" id="KW-0472">Membrane</keyword>
<keyword evidence="8" id="KW-0496">Mitochondrion</keyword>
<evidence type="ECO:0000313" key="14">
    <source>
        <dbReference type="Proteomes" id="UP000184356"/>
    </source>
</evidence>
<evidence type="ECO:0000256" key="12">
    <source>
        <dbReference type="SAM" id="Phobius"/>
    </source>
</evidence>
<keyword evidence="3 11" id="KW-0813">Transport</keyword>
<name>A0A1L9TJK1_9EURO</name>
<comment type="similarity">
    <text evidence="2 11">Belongs to the mitochondrial carrier (TC 2.A.29) family.</text>
</comment>
<feature type="transmembrane region" description="Helical" evidence="12">
    <location>
        <begin position="150"/>
        <end position="171"/>
    </location>
</feature>
<keyword evidence="7 12" id="KW-1133">Transmembrane helix</keyword>
<keyword evidence="14" id="KW-1185">Reference proteome</keyword>